<dbReference type="InterPro" id="IPR036890">
    <property type="entry name" value="HATPase_C_sf"/>
</dbReference>
<keyword evidence="7 8" id="KW-0472">Membrane</keyword>
<accession>A0A1F5YXS2</accession>
<dbReference type="FunFam" id="3.30.565.10:FF:000006">
    <property type="entry name" value="Sensor histidine kinase WalK"/>
    <property type="match status" value="1"/>
</dbReference>
<dbReference type="GO" id="GO:0005886">
    <property type="term" value="C:plasma membrane"/>
    <property type="evidence" value="ECO:0007669"/>
    <property type="project" value="TreeGrafter"/>
</dbReference>
<comment type="catalytic activity">
    <reaction evidence="1">
        <text>ATP + protein L-histidine = ADP + protein N-phospho-L-histidine.</text>
        <dbReference type="EC" id="2.7.13.3"/>
    </reaction>
</comment>
<evidence type="ECO:0000256" key="4">
    <source>
        <dbReference type="ARBA" id="ARBA00022679"/>
    </source>
</evidence>
<keyword evidence="6" id="KW-0902">Two-component regulatory system</keyword>
<keyword evidence="5" id="KW-0418">Kinase</keyword>
<dbReference type="STRING" id="1798374.A2Z33_06360"/>
<dbReference type="PANTHER" id="PTHR45453">
    <property type="entry name" value="PHOSPHATE REGULON SENSOR PROTEIN PHOR"/>
    <property type="match status" value="1"/>
</dbReference>
<evidence type="ECO:0000256" key="6">
    <source>
        <dbReference type="ARBA" id="ARBA00023012"/>
    </source>
</evidence>
<protein>
    <recommendedName>
        <fullName evidence="2">histidine kinase</fullName>
        <ecNumber evidence="2">2.7.13.3</ecNumber>
    </recommendedName>
</protein>
<dbReference type="AlphaFoldDB" id="A0A1F5YXS2"/>
<feature type="transmembrane region" description="Helical" evidence="8">
    <location>
        <begin position="12"/>
        <end position="31"/>
    </location>
</feature>
<dbReference type="GO" id="GO:0000155">
    <property type="term" value="F:phosphorelay sensor kinase activity"/>
    <property type="evidence" value="ECO:0007669"/>
    <property type="project" value="InterPro"/>
</dbReference>
<dbReference type="InterPro" id="IPR003661">
    <property type="entry name" value="HisK_dim/P_dom"/>
</dbReference>
<organism evidence="10 11">
    <name type="scientific">Candidatus Gottesmanbacteria bacterium RBG_16_52_11</name>
    <dbReference type="NCBI Taxonomy" id="1798374"/>
    <lineage>
        <taxon>Bacteria</taxon>
        <taxon>Candidatus Gottesmaniibacteriota</taxon>
    </lineage>
</organism>
<proteinExistence type="predicted"/>
<feature type="domain" description="Histidine kinase" evidence="9">
    <location>
        <begin position="135"/>
        <end position="350"/>
    </location>
</feature>
<dbReference type="EMBL" id="MFJD01000001">
    <property type="protein sequence ID" value="OGG04893.1"/>
    <property type="molecule type" value="Genomic_DNA"/>
</dbReference>
<dbReference type="EC" id="2.7.13.3" evidence="2"/>
<dbReference type="SUPFAM" id="SSF47384">
    <property type="entry name" value="Homodimeric domain of signal transducing histidine kinase"/>
    <property type="match status" value="1"/>
</dbReference>
<evidence type="ECO:0000256" key="2">
    <source>
        <dbReference type="ARBA" id="ARBA00012438"/>
    </source>
</evidence>
<name>A0A1F5YXS2_9BACT</name>
<evidence type="ECO:0000256" key="7">
    <source>
        <dbReference type="ARBA" id="ARBA00023136"/>
    </source>
</evidence>
<keyword evidence="8" id="KW-1133">Transmembrane helix</keyword>
<dbReference type="SUPFAM" id="SSF55874">
    <property type="entry name" value="ATPase domain of HSP90 chaperone/DNA topoisomerase II/histidine kinase"/>
    <property type="match status" value="1"/>
</dbReference>
<dbReference type="CDD" id="cd00082">
    <property type="entry name" value="HisKA"/>
    <property type="match status" value="1"/>
</dbReference>
<evidence type="ECO:0000256" key="3">
    <source>
        <dbReference type="ARBA" id="ARBA00022553"/>
    </source>
</evidence>
<dbReference type="Gene3D" id="3.30.565.10">
    <property type="entry name" value="Histidine kinase-like ATPase, C-terminal domain"/>
    <property type="match status" value="1"/>
</dbReference>
<dbReference type="Pfam" id="PF00512">
    <property type="entry name" value="HisKA"/>
    <property type="match status" value="1"/>
</dbReference>
<dbReference type="Gene3D" id="1.10.287.130">
    <property type="match status" value="1"/>
</dbReference>
<dbReference type="GO" id="GO:0004721">
    <property type="term" value="F:phosphoprotein phosphatase activity"/>
    <property type="evidence" value="ECO:0007669"/>
    <property type="project" value="TreeGrafter"/>
</dbReference>
<evidence type="ECO:0000256" key="8">
    <source>
        <dbReference type="SAM" id="Phobius"/>
    </source>
</evidence>
<evidence type="ECO:0000313" key="10">
    <source>
        <dbReference type="EMBL" id="OGG04893.1"/>
    </source>
</evidence>
<dbReference type="PROSITE" id="PS50109">
    <property type="entry name" value="HIS_KIN"/>
    <property type="match status" value="1"/>
</dbReference>
<gene>
    <name evidence="10" type="ORF">A2Z33_06360</name>
</gene>
<reference evidence="10 11" key="1">
    <citation type="journal article" date="2016" name="Nat. Commun.">
        <title>Thousands of microbial genomes shed light on interconnected biogeochemical processes in an aquifer system.</title>
        <authorList>
            <person name="Anantharaman K."/>
            <person name="Brown C.T."/>
            <person name="Hug L.A."/>
            <person name="Sharon I."/>
            <person name="Castelle C.J."/>
            <person name="Probst A.J."/>
            <person name="Thomas B.C."/>
            <person name="Singh A."/>
            <person name="Wilkins M.J."/>
            <person name="Karaoz U."/>
            <person name="Brodie E.L."/>
            <person name="Williams K.H."/>
            <person name="Hubbard S.S."/>
            <person name="Banfield J.F."/>
        </authorList>
    </citation>
    <scope>NUCLEOTIDE SEQUENCE [LARGE SCALE GENOMIC DNA]</scope>
</reference>
<sequence length="350" mass="39240">MTIFRSARLKLTAWYLLIIMAVSLLFSGIVYRIMTQELRRGFGLQILRQMPHDIREEYLEKVREQAIPLPFRGLAVPVAIDEELFSEIRRRIAVNLGLVNLGILGLSGIASYFLAGRTLRPIEDMVDAQKRFIADASHEMRTPLTSIKSEIEVALRQKALTSRQARSVLRSNLEEVGKMQGFTDYLLTLSKYETGEISLPVEPVNLRTSVEEAVRRQRQHIRNRDITVNTQTPDVYVKANPESLTELVTILLDNAVKYSPEGSAVNIRISRGRSAARLEVKDRGQGIKASDVPYIFNRFYRADTSRSKHSADGYGLGLSIAKSIAGMYRGDIAVRSTPGKGSTFTVSLPV</sequence>
<dbReference type="InterPro" id="IPR036097">
    <property type="entry name" value="HisK_dim/P_sf"/>
</dbReference>
<dbReference type="PANTHER" id="PTHR45453:SF1">
    <property type="entry name" value="PHOSPHATE REGULON SENSOR PROTEIN PHOR"/>
    <property type="match status" value="1"/>
</dbReference>
<dbReference type="GO" id="GO:0016036">
    <property type="term" value="P:cellular response to phosphate starvation"/>
    <property type="evidence" value="ECO:0007669"/>
    <property type="project" value="TreeGrafter"/>
</dbReference>
<comment type="caution">
    <text evidence="10">The sequence shown here is derived from an EMBL/GenBank/DDBJ whole genome shotgun (WGS) entry which is preliminary data.</text>
</comment>
<dbReference type="InterPro" id="IPR003594">
    <property type="entry name" value="HATPase_dom"/>
</dbReference>
<dbReference type="InterPro" id="IPR005467">
    <property type="entry name" value="His_kinase_dom"/>
</dbReference>
<dbReference type="InterPro" id="IPR050351">
    <property type="entry name" value="BphY/WalK/GraS-like"/>
</dbReference>
<dbReference type="PRINTS" id="PR00344">
    <property type="entry name" value="BCTRLSENSOR"/>
</dbReference>
<evidence type="ECO:0000256" key="5">
    <source>
        <dbReference type="ARBA" id="ARBA00022777"/>
    </source>
</evidence>
<dbReference type="Proteomes" id="UP000178448">
    <property type="component" value="Unassembled WGS sequence"/>
</dbReference>
<keyword evidence="8" id="KW-0812">Transmembrane</keyword>
<dbReference type="SMART" id="SM00387">
    <property type="entry name" value="HATPase_c"/>
    <property type="match status" value="1"/>
</dbReference>
<dbReference type="InterPro" id="IPR004358">
    <property type="entry name" value="Sig_transdc_His_kin-like_C"/>
</dbReference>
<dbReference type="FunFam" id="1.10.287.130:FF:000001">
    <property type="entry name" value="Two-component sensor histidine kinase"/>
    <property type="match status" value="1"/>
</dbReference>
<dbReference type="SMART" id="SM00388">
    <property type="entry name" value="HisKA"/>
    <property type="match status" value="1"/>
</dbReference>
<keyword evidence="3" id="KW-0597">Phosphoprotein</keyword>
<evidence type="ECO:0000313" key="11">
    <source>
        <dbReference type="Proteomes" id="UP000178448"/>
    </source>
</evidence>
<keyword evidence="4" id="KW-0808">Transferase</keyword>
<evidence type="ECO:0000259" key="9">
    <source>
        <dbReference type="PROSITE" id="PS50109"/>
    </source>
</evidence>
<dbReference type="Pfam" id="PF02518">
    <property type="entry name" value="HATPase_c"/>
    <property type="match status" value="1"/>
</dbReference>
<evidence type="ECO:0000256" key="1">
    <source>
        <dbReference type="ARBA" id="ARBA00000085"/>
    </source>
</evidence>